<dbReference type="SUPFAM" id="SSF81383">
    <property type="entry name" value="F-box domain"/>
    <property type="match status" value="1"/>
</dbReference>
<dbReference type="InterPro" id="IPR001810">
    <property type="entry name" value="F-box_dom"/>
</dbReference>
<comment type="caution">
    <text evidence="2">The sequence shown here is derived from an EMBL/GenBank/DDBJ whole genome shotgun (WGS) entry which is preliminary data.</text>
</comment>
<keyword evidence="3" id="KW-1185">Reference proteome</keyword>
<sequence>MPSLLSLCHEILHDILTNVEPADLGKLAQSCQTFNSYIKGNKLLWKDVYLKHYDNPQGELRRDSMIESSTSRSRGNKVEPDWEGELKTLVSVQKVLCCHDEEVKRNSIEPVVTTALSLLETSNPNTDDSLNVKFLSQQLLNPQNSDIFLFSSSLYDQCGSPSQYAAPIPESRQLSAKLHSHYGTALEAKGRTRNSPQQAHPFARSRVYDLRTYNDFNQWGPFTDDGTMTTDWEKVESILIVLGHNLDMLSRRCTGRGFGKVWSDPFGGAVPYSYTPIPRGCPALEKANGTTSGGDSSSAEDSWGVQFIGQPNPALEAQDPYGVTGTWRRVVCFLDYNDLYHFNFASHVLPHESRPPISTQEAIRLITMKLRVTKIVPPSEDDGQALPVVHFTGTSRSMHSSWDPNANSRLRGSVRLTPSGDIRWTTLSVFHGEARWRSESIQVGGLRSGRGVVGTWFDKDFDPNGPAGPTAFWKLSDSLGREADGVDENGLAELPALFA</sequence>
<name>A0A9P4NJ77_9PEZI</name>
<evidence type="ECO:0000259" key="1">
    <source>
        <dbReference type="PROSITE" id="PS50181"/>
    </source>
</evidence>
<dbReference type="AlphaFoldDB" id="A0A9P4NJ77"/>
<dbReference type="PROSITE" id="PS50181">
    <property type="entry name" value="FBOX"/>
    <property type="match status" value="1"/>
</dbReference>
<organism evidence="2 3">
    <name type="scientific">Tothia fuscella</name>
    <dbReference type="NCBI Taxonomy" id="1048955"/>
    <lineage>
        <taxon>Eukaryota</taxon>
        <taxon>Fungi</taxon>
        <taxon>Dikarya</taxon>
        <taxon>Ascomycota</taxon>
        <taxon>Pezizomycotina</taxon>
        <taxon>Dothideomycetes</taxon>
        <taxon>Pleosporomycetidae</taxon>
        <taxon>Venturiales</taxon>
        <taxon>Cylindrosympodiaceae</taxon>
        <taxon>Tothia</taxon>
    </lineage>
</organism>
<dbReference type="InterPro" id="IPR036047">
    <property type="entry name" value="F-box-like_dom_sf"/>
</dbReference>
<dbReference type="EMBL" id="MU007084">
    <property type="protein sequence ID" value="KAF2423168.1"/>
    <property type="molecule type" value="Genomic_DNA"/>
</dbReference>
<evidence type="ECO:0000313" key="3">
    <source>
        <dbReference type="Proteomes" id="UP000800235"/>
    </source>
</evidence>
<evidence type="ECO:0000313" key="2">
    <source>
        <dbReference type="EMBL" id="KAF2423168.1"/>
    </source>
</evidence>
<gene>
    <name evidence="2" type="ORF">EJ08DRAFT_737587</name>
</gene>
<dbReference type="SMART" id="SM00256">
    <property type="entry name" value="FBOX"/>
    <property type="match status" value="1"/>
</dbReference>
<accession>A0A9P4NJ77</accession>
<dbReference type="Proteomes" id="UP000800235">
    <property type="component" value="Unassembled WGS sequence"/>
</dbReference>
<proteinExistence type="predicted"/>
<reference evidence="2" key="1">
    <citation type="journal article" date="2020" name="Stud. Mycol.">
        <title>101 Dothideomycetes genomes: a test case for predicting lifestyles and emergence of pathogens.</title>
        <authorList>
            <person name="Haridas S."/>
            <person name="Albert R."/>
            <person name="Binder M."/>
            <person name="Bloem J."/>
            <person name="Labutti K."/>
            <person name="Salamov A."/>
            <person name="Andreopoulos B."/>
            <person name="Baker S."/>
            <person name="Barry K."/>
            <person name="Bills G."/>
            <person name="Bluhm B."/>
            <person name="Cannon C."/>
            <person name="Castanera R."/>
            <person name="Culley D."/>
            <person name="Daum C."/>
            <person name="Ezra D."/>
            <person name="Gonzalez J."/>
            <person name="Henrissat B."/>
            <person name="Kuo A."/>
            <person name="Liang C."/>
            <person name="Lipzen A."/>
            <person name="Lutzoni F."/>
            <person name="Magnuson J."/>
            <person name="Mondo S."/>
            <person name="Nolan M."/>
            <person name="Ohm R."/>
            <person name="Pangilinan J."/>
            <person name="Park H.-J."/>
            <person name="Ramirez L."/>
            <person name="Alfaro M."/>
            <person name="Sun H."/>
            <person name="Tritt A."/>
            <person name="Yoshinaga Y."/>
            <person name="Zwiers L.-H."/>
            <person name="Turgeon B."/>
            <person name="Goodwin S."/>
            <person name="Spatafora J."/>
            <person name="Crous P."/>
            <person name="Grigoriev I."/>
        </authorList>
    </citation>
    <scope>NUCLEOTIDE SEQUENCE</scope>
    <source>
        <strain evidence="2">CBS 130266</strain>
    </source>
</reference>
<dbReference type="Pfam" id="PF12937">
    <property type="entry name" value="F-box-like"/>
    <property type="match status" value="1"/>
</dbReference>
<dbReference type="Gene3D" id="1.20.1280.50">
    <property type="match status" value="1"/>
</dbReference>
<dbReference type="OrthoDB" id="3226064at2759"/>
<protein>
    <recommendedName>
        <fullName evidence="1">F-box domain-containing protein</fullName>
    </recommendedName>
</protein>
<feature type="domain" description="F-box" evidence="1">
    <location>
        <begin position="1"/>
        <end position="48"/>
    </location>
</feature>